<evidence type="ECO:0000256" key="1">
    <source>
        <dbReference type="SAM" id="MobiDB-lite"/>
    </source>
</evidence>
<keyword evidence="3" id="KW-1185">Reference proteome</keyword>
<protein>
    <recommendedName>
        <fullName evidence="4">TonB-dependent receptor</fullName>
    </recommendedName>
</protein>
<proteinExistence type="predicted"/>
<reference evidence="2 3" key="1">
    <citation type="submission" date="2022-11" db="EMBL/GenBank/DDBJ databases">
        <title>Minimal conservation of predation-associated metabolite biosynthetic gene clusters underscores biosynthetic potential of Myxococcota including descriptions for ten novel species: Archangium lansinium sp. nov., Myxococcus landrumus sp. nov., Nannocystis bai.</title>
        <authorList>
            <person name="Ahearne A."/>
            <person name="Stevens C."/>
            <person name="Phillips K."/>
        </authorList>
    </citation>
    <scope>NUCLEOTIDE SEQUENCE [LARGE SCALE GENOMIC DNA]</scope>
    <source>
        <strain evidence="2 3">MIWBW</strain>
    </source>
</reference>
<evidence type="ECO:0008006" key="4">
    <source>
        <dbReference type="Google" id="ProtNLM"/>
    </source>
</evidence>
<comment type="caution">
    <text evidence="2">The sequence shown here is derived from an EMBL/GenBank/DDBJ whole genome shotgun (WGS) entry which is preliminary data.</text>
</comment>
<dbReference type="EMBL" id="JAPNKA010000001">
    <property type="protein sequence ID" value="MCY1079597.1"/>
    <property type="molecule type" value="Genomic_DNA"/>
</dbReference>
<dbReference type="Proteomes" id="UP001207654">
    <property type="component" value="Unassembled WGS sequence"/>
</dbReference>
<gene>
    <name evidence="2" type="ORF">OV287_34570</name>
</gene>
<accession>A0ABT4AFD3</accession>
<name>A0ABT4AFD3_9BACT</name>
<feature type="region of interest" description="Disordered" evidence="1">
    <location>
        <begin position="16"/>
        <end position="42"/>
    </location>
</feature>
<dbReference type="RefSeq" id="WP_267538306.1">
    <property type="nucleotide sequence ID" value="NZ_JAPNKA010000001.1"/>
</dbReference>
<sequence>MNALLTLLLLAAVPQEAEPPVAEEPDVEEQAAPVEEPETKLEATTTGYLDTRFTGSHVSPAGLVPATGVPALTNLSEGNLQVKLRHGPRLSAGADLSLFWQAAGFFRGVDTRGVEVGLIEQDVPLYRPSAVVSELFAAWEATPHLNLTLGKKRVVWGSGMAINPTDLLNPPKDPTDPAGQRAGAWLARAELPFEHFSVSLVGAAKVLRQYAGLPTALLVYPGYPTSEAVENPALDDRDDEAHWAAAARLYALVADTDVTLTYHFTHLYNDAFREKSRVGLSLSRVFGATEVHLEALAQTGSSRLYAAPACTESPEALLGCSMSGTPPLSRTHLDDRGVRAKVLVGARYLFEDNSMLSAEYYFNGEGYSSREFADYVGLLGQGRRLLSQLTPEQAEVLTARLSPTGAATDPGSPQKFTFEPLRRHYLFLQYSKPQVADDFVLGASAVVNLGDLSGQLIPQVSWSAREWLTLSASAFIPLPGVESLAAKVAGEPITEGSLSASDWRALLNARLFF</sequence>
<evidence type="ECO:0000313" key="2">
    <source>
        <dbReference type="EMBL" id="MCY1079597.1"/>
    </source>
</evidence>
<organism evidence="2 3">
    <name type="scientific">Archangium lansingense</name>
    <dbReference type="NCBI Taxonomy" id="2995310"/>
    <lineage>
        <taxon>Bacteria</taxon>
        <taxon>Pseudomonadati</taxon>
        <taxon>Myxococcota</taxon>
        <taxon>Myxococcia</taxon>
        <taxon>Myxococcales</taxon>
        <taxon>Cystobacterineae</taxon>
        <taxon>Archangiaceae</taxon>
        <taxon>Archangium</taxon>
    </lineage>
</organism>
<evidence type="ECO:0000313" key="3">
    <source>
        <dbReference type="Proteomes" id="UP001207654"/>
    </source>
</evidence>